<evidence type="ECO:0000256" key="1">
    <source>
        <dbReference type="ARBA" id="ARBA00022737"/>
    </source>
</evidence>
<dbReference type="InterPro" id="IPR011990">
    <property type="entry name" value="TPR-like_helical_dom_sf"/>
</dbReference>
<dbReference type="InterPro" id="IPR011992">
    <property type="entry name" value="EF-hand-dom_pair"/>
</dbReference>
<dbReference type="PANTHER" id="PTHR47936">
    <property type="entry name" value="PPR_LONG DOMAIN-CONTAINING PROTEIN"/>
    <property type="match status" value="1"/>
</dbReference>
<protein>
    <submittedName>
        <fullName evidence="3">Uncharacterized protein</fullName>
    </submittedName>
</protein>
<dbReference type="Pfam" id="PF01535">
    <property type="entry name" value="PPR"/>
    <property type="match status" value="1"/>
</dbReference>
<proteinExistence type="predicted"/>
<feature type="compositionally biased region" description="Basic and acidic residues" evidence="2">
    <location>
        <begin position="1781"/>
        <end position="1793"/>
    </location>
</feature>
<name>A0A418C3P5_APHAT</name>
<dbReference type="VEuPathDB" id="FungiDB:H257_03703"/>
<feature type="region of interest" description="Disordered" evidence="2">
    <location>
        <begin position="1833"/>
        <end position="1868"/>
    </location>
</feature>
<evidence type="ECO:0000313" key="3">
    <source>
        <dbReference type="EMBL" id="RHY62706.1"/>
    </source>
</evidence>
<accession>A0A418C3P5</accession>
<gene>
    <name evidence="3" type="ORF">DYB34_004654</name>
</gene>
<keyword evidence="1" id="KW-0677">Repeat</keyword>
<dbReference type="Gene3D" id="1.25.40.10">
    <property type="entry name" value="Tetratricopeptide repeat domain"/>
    <property type="match status" value="4"/>
</dbReference>
<dbReference type="Proteomes" id="UP000283543">
    <property type="component" value="Unassembled WGS sequence"/>
</dbReference>
<dbReference type="PANTHER" id="PTHR47936:SF1">
    <property type="entry name" value="PENTATRICOPEPTIDE REPEAT-CONTAINING PROTEIN GUN1, CHLOROPLASTIC"/>
    <property type="match status" value="1"/>
</dbReference>
<dbReference type="EMBL" id="QUTB01004334">
    <property type="protein sequence ID" value="RHY62706.1"/>
    <property type="molecule type" value="Genomic_DNA"/>
</dbReference>
<organism evidence="3 4">
    <name type="scientific">Aphanomyces astaci</name>
    <name type="common">Crayfish plague agent</name>
    <dbReference type="NCBI Taxonomy" id="112090"/>
    <lineage>
        <taxon>Eukaryota</taxon>
        <taxon>Sar</taxon>
        <taxon>Stramenopiles</taxon>
        <taxon>Oomycota</taxon>
        <taxon>Saprolegniomycetes</taxon>
        <taxon>Saprolegniales</taxon>
        <taxon>Verrucalvaceae</taxon>
        <taxon>Aphanomyces</taxon>
    </lineage>
</organism>
<feature type="compositionally biased region" description="Low complexity" evidence="2">
    <location>
        <begin position="1155"/>
        <end position="1170"/>
    </location>
</feature>
<comment type="caution">
    <text evidence="3">The sequence shown here is derived from an EMBL/GenBank/DDBJ whole genome shotgun (WGS) entry which is preliminary data.</text>
</comment>
<dbReference type="Pfam" id="PF13812">
    <property type="entry name" value="PPR_3"/>
    <property type="match status" value="1"/>
</dbReference>
<evidence type="ECO:0000313" key="4">
    <source>
        <dbReference type="Proteomes" id="UP000283543"/>
    </source>
</evidence>
<dbReference type="SUPFAM" id="SSF47473">
    <property type="entry name" value="EF-hand"/>
    <property type="match status" value="1"/>
</dbReference>
<reference evidence="3 4" key="1">
    <citation type="submission" date="2018-08" db="EMBL/GenBank/DDBJ databases">
        <title>Aphanomyces genome sequencing and annotation.</title>
        <authorList>
            <person name="Minardi D."/>
            <person name="Oidtmann B."/>
            <person name="Van Der Giezen M."/>
            <person name="Studholme D.J."/>
        </authorList>
    </citation>
    <scope>NUCLEOTIDE SEQUENCE [LARGE SCALE GENOMIC DNA]</scope>
    <source>
        <strain evidence="3 4">Si</strain>
    </source>
</reference>
<dbReference type="InterPro" id="IPR002885">
    <property type="entry name" value="PPR_rpt"/>
</dbReference>
<sequence>MESLLAVVEELYLLNKRFTLERIQRVWETYRRWLNPHMMDGGYSLTLDEFLYIVEGTSADEDVEARQLFDRMKVHTSTNQRDQMDLLEFLLTFTVLSRGSWEKKCQFMFQLLDFDIEDEIAEDELAMMITIVCDGLRKFRVLECIPSFHEIGAIAARGFLQNDIAYGSKMNFNQFLNWCIFHADPQSLMDFITCGYRARALIHNMSAVVHAKQVYLTSDPYYLLQLALHPAPDRPVLHPATHMSSDVGSSHFILDERVELAVRPYEPLVAHFKALTPATTYILCLMGNDMAPSDANAAVAQVTTLPATTVAIRVASHFRASLAAYHYVYRVSSNLFVTSWSHVMYGHFTPEDKTALSQIPRHQVEWLEAKVQHMCISYLHSLWPADTDSISFGGDVRLLLQRSSHDDIARRLLAGPTTGTVVVVTSIPLLPLAPSYLSVDLVESFMTWKLRANTSRLVVVACAPPFSPGYMAKVSLENTSSSFVHLVCGSVRPTLPFASDSTASLASYVLDKFVVETTSVRVGPVVGLVTSSEASILLEVNREVVLVCHVIDRLTQATITCHQRTVAYRPVVVHLTNLLPQRCYDFEIQGLPPSLQSTATFHTRQVNAPALHVTCISHDRLFPRQDQAVPFSMPVSAWQDLAANELTFPSSDATLYVGQHLSTMDAAHEAMRVWEADPSNTDGISTCFRHAIRRHWQENQSILRRGSHWFVGSGWDWSQYTVLHLSQRVVECAERVAWEYQQHAQTSAQALHRYSYHTLTGHAAIGVLHLDVLEHRLATTHTYMQHARNVLFLCGGPLGVKSTIRINETGVTVQQLVVGPVANPVESTIIPKSGDFLDRFTVDHSYSSRTSDTQYATVTAVPHPTLAQFCMHQVVTHQPSAKVLVGPVLGKITATSVRVLLEVNSAVDACTLPAAFVVSDLQPLSHYAISFEGIAWTVDSHVTTFQTPHNHPFAFDCVLVHDSDWRNLTDNDGSLWREILTSAPYHATDAAATATDNGDGLNRRDNLWQTIHDTTTALPLRRPLLLVHIGGQVHMKHAFTDKEIQHRLQQVYRVQWNIPPYRDALRVCGNVMLVDDPDLYFSASLVESTFDDRLADVAEIVQFIREIAQFVWLYYQNQLWLDVVPDDVLATRTASFVQYGHCTLAILNKNLNPPVVDDSPPSSSTTTSKKPMAKRNSTKSAGIDLTKVAQANNFLPPAAWLVLDDAIIAAKHNLFDWKNQRLNDRDVAILMQSTTTTDTYIVTDQRSHGTLRLIPVGSITSSRRLNAPSYPIDGGHFSKRFTFARDVMAVVEPDNDQTFDATVHVCIVLEVNAAATITCVVVDVLANIEYDDDDDNLDHVMTHNGIANRDDRQGVFHTPDAQLNAINIVAVSTNFPQDLDDRTMWKERVRTRFQQEYRVVWNTPFLRTVLSHTSQLMVLTAADVASFFGRSKASLVKEGRSEEDVALMQLVVACAKDVAALYYGALGWRNDGDAPLDGERAKTGGKYSVCRKKSVRVLVLLMEFPLLLSGNASAFAAAFNGGGTPNQENDDLYNTTHLAAHWLACPAQLHALISLLFRWKQKIDGRDVVVVSGNLRFGLDTFIQDTTTSFGFHNYVTGPIAAAGRPFGYEDAGTTMDKRIAFTHRFAPAVANYVLVEISILEETLPDHTTAHSALVNGDVVHADNVRVLHDLKRLNRWPQWWRRYCPMAATAFWTDLVVKSEPPHVQQYIRADTALTNLLKPLYAKYNFVDSTRMDALQSTPGPIDMAAFQSICKDILTSAARTHVAMTLHKDDDDQAAASKREETARAKELERRANVGAELRRKQEEAHLAELQQRSILEYAQEKNRLEKARQDAAVAEREAAKAAKKAARDAEKERQRDEDVSIRKEKSALKQMKLTLDEQTAAGGPSDESLDKEMEWTRRSRMLQARIQRREEQRYREGVRRESRQAKKNSVTYPFATRWLSSSPVASLQKCASTGNWKSALNILAELDQRGETDAEAYELAIEALGRDHKFEAMEMLMNTMKNDGVVATSTTVDMLVQAHMAHTNGLKIIQVVTDRLRENNPVSLPAFQAAMGECSTLGKVEYPETMLQLLRDTPNCATPLSADEYAALIRCFGVCKRSDLSMHALHLMEEKGIEGTVDVYTQLIRAHISVGACVGRSCLSAVNQALHVFSLCDRRGVVLGENIYAATIGKLCDKKGFWLATELFATMDAKGVHPSHYCMAKMILAYIRTNNPEAAHAMWARIRDHDRPATIATYMGGYLFYFVLLDSFIMATCVGIMHDCVVTGEMDILLDVFSQMQLRHEKLPNVAYSFAIRGMGRQGDTRGALELMETFVDTFGPPIDATTYIAVFNALARSPADMPVETTRAAIMHYWDMMVRHVPELHAPAYASAAGAFASIGALDSLERLLEHTRENLPADSNVLMYSGIVSGFAKASVDYSEHIRTFIQRMIEAGAPVNDASVRAASDAFVKYQHWNYMEELLAIMEPSAFNRPQGVVGDFLSKLLEVNHWPLARKTINAALAWDIQPHIRGKPQVLQTLADSTHESPEWKIAYSLALETVSFTTINDEHVFAVCNAMKVLYRAERHALVARLWYALKSKTHGPFPIDAYKCIVLTSLTSGFPKAATAAATEMISMLHRYHQDIVDTSDVADVVSVILSAFAQHNDWDMVTTLFELMEMHNFLPNGFAYLGALRAYAQLDQTDNVHRLLTAFEDYMSTTHMDPSEMSNTLSSLTSMYATKRNDDMVLTVFELMNKFQLAPNSYAYNAAIRAYSRRQQLDKVEEIATFLAKSDEPVHERVLTSILNSYLLVQDIPAIERVMNQFKCDPNAVLQSYFAFNKFGPVVTLLKSQGNYLERRACQLTPAMQTNGLKWLLARGATTQAADVALFMLQNDYHILPHMFEHILDSLSLECEFEVGSTLLEAYNSKRTFLNKSSGVVDSIITMMGNTKQYDGILDMLTESTQLFDVQQYGLGMFLCMDGRAHVHVLKIFEKMRQRFIEPNGQVFCLALDACQALKDTRVGKLIIQDIVRHKFEKKIAKELHARLEFALRPEALALDPTLVERVATLTLFLESCGLPIPHTFGGKLLLKSTSDRLTLPTRTRIYASLKASARLHQSAPTRPWWKADSNGARNNGKF</sequence>
<evidence type="ECO:0000256" key="2">
    <source>
        <dbReference type="SAM" id="MobiDB-lite"/>
    </source>
</evidence>
<dbReference type="Gene3D" id="1.10.238.10">
    <property type="entry name" value="EF-hand"/>
    <property type="match status" value="1"/>
</dbReference>
<feature type="region of interest" description="Disordered" evidence="2">
    <location>
        <begin position="1773"/>
        <end position="1793"/>
    </location>
</feature>
<feature type="region of interest" description="Disordered" evidence="2">
    <location>
        <begin position="1155"/>
        <end position="1178"/>
    </location>
</feature>